<reference evidence="8" key="1">
    <citation type="submission" date="2018-03" db="EMBL/GenBank/DDBJ databases">
        <authorList>
            <person name="Guldener U."/>
        </authorList>
    </citation>
    <scope>NUCLEOTIDE SEQUENCE</scope>
</reference>
<evidence type="ECO:0000256" key="1">
    <source>
        <dbReference type="ARBA" id="ARBA00001954"/>
    </source>
</evidence>
<evidence type="ECO:0000256" key="4">
    <source>
        <dbReference type="ARBA" id="ARBA00022964"/>
    </source>
</evidence>
<name>A0AAE8SXT9_9PEZI</name>
<sequence>MPSEPLYPAYLPTRPDGFSEPTPVPPFEGDEPGTRADPSTPTLRKSGAAITNITPRVGLEIRGVQLSSLSKESLDEVALLAAEKGVLVF</sequence>
<dbReference type="SUPFAM" id="SSF51197">
    <property type="entry name" value="Clavaminate synthase-like"/>
    <property type="match status" value="1"/>
</dbReference>
<evidence type="ECO:0000256" key="3">
    <source>
        <dbReference type="ARBA" id="ARBA00022723"/>
    </source>
</evidence>
<dbReference type="InterPro" id="IPR051323">
    <property type="entry name" value="AtsK-like"/>
</dbReference>
<dbReference type="PANTHER" id="PTHR30468:SF1">
    <property type="entry name" value="ALPHA-KETOGLUTARATE-DEPENDENT SULFONATE DIOXYGENASE"/>
    <property type="match status" value="1"/>
</dbReference>
<comment type="caution">
    <text evidence="8">The sequence shown here is derived from an EMBL/GenBank/DDBJ whole genome shotgun (WGS) entry which is preliminary data.</text>
</comment>
<dbReference type="GO" id="GO:0046872">
    <property type="term" value="F:metal ion binding"/>
    <property type="evidence" value="ECO:0007669"/>
    <property type="project" value="UniProtKB-KW"/>
</dbReference>
<comment type="cofactor">
    <cofactor evidence="1">
        <name>Fe(2+)</name>
        <dbReference type="ChEBI" id="CHEBI:29033"/>
    </cofactor>
</comment>
<evidence type="ECO:0000256" key="2">
    <source>
        <dbReference type="ARBA" id="ARBA00005896"/>
    </source>
</evidence>
<dbReference type="PANTHER" id="PTHR30468">
    <property type="entry name" value="ALPHA-KETOGLUTARATE-DEPENDENT SULFONATE DIOXYGENASE"/>
    <property type="match status" value="1"/>
</dbReference>
<dbReference type="Gene3D" id="3.60.130.10">
    <property type="entry name" value="Clavaminate synthase-like"/>
    <property type="match status" value="1"/>
</dbReference>
<keyword evidence="3" id="KW-0479">Metal-binding</keyword>
<accession>A0AAE8SXT9</accession>
<dbReference type="Proteomes" id="UP001187682">
    <property type="component" value="Unassembled WGS sequence"/>
</dbReference>
<dbReference type="GO" id="GO:0005737">
    <property type="term" value="C:cytoplasm"/>
    <property type="evidence" value="ECO:0007669"/>
    <property type="project" value="TreeGrafter"/>
</dbReference>
<dbReference type="InterPro" id="IPR042098">
    <property type="entry name" value="TauD-like_sf"/>
</dbReference>
<evidence type="ECO:0000256" key="6">
    <source>
        <dbReference type="ARBA" id="ARBA00023004"/>
    </source>
</evidence>
<gene>
    <name evidence="8" type="ORF">DNG_07862</name>
</gene>
<keyword evidence="5" id="KW-0560">Oxidoreductase</keyword>
<evidence type="ECO:0000256" key="7">
    <source>
        <dbReference type="SAM" id="MobiDB-lite"/>
    </source>
</evidence>
<proteinExistence type="inferred from homology"/>
<dbReference type="GO" id="GO:0016706">
    <property type="term" value="F:2-oxoglutarate-dependent dioxygenase activity"/>
    <property type="evidence" value="ECO:0007669"/>
    <property type="project" value="TreeGrafter"/>
</dbReference>
<dbReference type="EMBL" id="ONZQ02000012">
    <property type="protein sequence ID" value="SPO05176.1"/>
    <property type="molecule type" value="Genomic_DNA"/>
</dbReference>
<protein>
    <submittedName>
        <fullName evidence="8">Uncharacterized protein</fullName>
    </submittedName>
</protein>
<keyword evidence="4" id="KW-0223">Dioxygenase</keyword>
<dbReference type="AlphaFoldDB" id="A0AAE8SXT9"/>
<keyword evidence="6" id="KW-0408">Iron</keyword>
<evidence type="ECO:0000256" key="5">
    <source>
        <dbReference type="ARBA" id="ARBA00023002"/>
    </source>
</evidence>
<feature type="non-terminal residue" evidence="8">
    <location>
        <position position="89"/>
    </location>
</feature>
<keyword evidence="9" id="KW-1185">Reference proteome</keyword>
<organism evidence="8 9">
    <name type="scientific">Cephalotrichum gorgonifer</name>
    <dbReference type="NCBI Taxonomy" id="2041049"/>
    <lineage>
        <taxon>Eukaryota</taxon>
        <taxon>Fungi</taxon>
        <taxon>Dikarya</taxon>
        <taxon>Ascomycota</taxon>
        <taxon>Pezizomycotina</taxon>
        <taxon>Sordariomycetes</taxon>
        <taxon>Hypocreomycetidae</taxon>
        <taxon>Microascales</taxon>
        <taxon>Microascaceae</taxon>
        <taxon>Cephalotrichum</taxon>
    </lineage>
</organism>
<evidence type="ECO:0000313" key="8">
    <source>
        <dbReference type="EMBL" id="SPO05176.1"/>
    </source>
</evidence>
<evidence type="ECO:0000313" key="9">
    <source>
        <dbReference type="Proteomes" id="UP001187682"/>
    </source>
</evidence>
<feature type="region of interest" description="Disordered" evidence="7">
    <location>
        <begin position="1"/>
        <end position="45"/>
    </location>
</feature>
<comment type="similarity">
    <text evidence="2">Belongs to the TfdA dioxygenase family.</text>
</comment>